<keyword evidence="2" id="KW-1185">Reference proteome</keyword>
<protein>
    <submittedName>
        <fullName evidence="1">Uncharacterized protein</fullName>
    </submittedName>
</protein>
<organism evidence="1 2">
    <name type="scientific">Lojkania enalia</name>
    <dbReference type="NCBI Taxonomy" id="147567"/>
    <lineage>
        <taxon>Eukaryota</taxon>
        <taxon>Fungi</taxon>
        <taxon>Dikarya</taxon>
        <taxon>Ascomycota</taxon>
        <taxon>Pezizomycotina</taxon>
        <taxon>Dothideomycetes</taxon>
        <taxon>Pleosporomycetidae</taxon>
        <taxon>Pleosporales</taxon>
        <taxon>Pleosporales incertae sedis</taxon>
        <taxon>Lojkania</taxon>
    </lineage>
</organism>
<accession>A0A9P4N0L5</accession>
<dbReference type="Proteomes" id="UP000800093">
    <property type="component" value="Unassembled WGS sequence"/>
</dbReference>
<evidence type="ECO:0000313" key="2">
    <source>
        <dbReference type="Proteomes" id="UP000800093"/>
    </source>
</evidence>
<dbReference type="EMBL" id="ML986656">
    <property type="protein sequence ID" value="KAF2261492.1"/>
    <property type="molecule type" value="Genomic_DNA"/>
</dbReference>
<evidence type="ECO:0000313" key="1">
    <source>
        <dbReference type="EMBL" id="KAF2261492.1"/>
    </source>
</evidence>
<proteinExistence type="predicted"/>
<dbReference type="AlphaFoldDB" id="A0A9P4N0L5"/>
<gene>
    <name evidence="1" type="ORF">CC78DRAFT_535592</name>
</gene>
<reference evidence="2" key="1">
    <citation type="journal article" date="2020" name="Stud. Mycol.">
        <title>101 Dothideomycetes genomes: A test case for predicting lifestyles and emergence of pathogens.</title>
        <authorList>
            <person name="Haridas S."/>
            <person name="Albert R."/>
            <person name="Binder M."/>
            <person name="Bloem J."/>
            <person name="LaButti K."/>
            <person name="Salamov A."/>
            <person name="Andreopoulos B."/>
            <person name="Baker S."/>
            <person name="Barry K."/>
            <person name="Bills G."/>
            <person name="Bluhm B."/>
            <person name="Cannon C."/>
            <person name="Castanera R."/>
            <person name="Culley D."/>
            <person name="Daum C."/>
            <person name="Ezra D."/>
            <person name="Gonzalez J."/>
            <person name="Henrissat B."/>
            <person name="Kuo A."/>
            <person name="Liang C."/>
            <person name="Lipzen A."/>
            <person name="Lutzoni F."/>
            <person name="Magnuson J."/>
            <person name="Mondo S."/>
            <person name="Nolan M."/>
            <person name="Ohm R."/>
            <person name="Pangilinan J."/>
            <person name="Park H.-J."/>
            <person name="Ramirez L."/>
            <person name="Alfaro M."/>
            <person name="Sun H."/>
            <person name="Tritt A."/>
            <person name="Yoshinaga Y."/>
            <person name="Zwiers L.-H."/>
            <person name="Turgeon B."/>
            <person name="Goodwin S."/>
            <person name="Spatafora J."/>
            <person name="Crous P."/>
            <person name="Grigoriev I."/>
        </authorList>
    </citation>
    <scope>NUCLEOTIDE SEQUENCE [LARGE SCALE GENOMIC DNA]</scope>
    <source>
        <strain evidence="2">CBS 304.66</strain>
    </source>
</reference>
<name>A0A9P4N0L5_9PLEO</name>
<sequence>MKYVSDMLRAPLQTRTLPPYPLAPEISQERRVPALATDFIPSFPPPLNMLTKTKDSAYPQGRRPRDLAFYCAPPRLDKDMESRPPPSTPDQLSRFNRLSARETTRVAKKGCPFCRSAVPAAWIPVFVLRQKCWTRHGLNRGLCAGTHVWCWGFDRAEIEGVR</sequence>
<comment type="caution">
    <text evidence="1">The sequence shown here is derived from an EMBL/GenBank/DDBJ whole genome shotgun (WGS) entry which is preliminary data.</text>
</comment>